<evidence type="ECO:0000256" key="2">
    <source>
        <dbReference type="SAM" id="Phobius"/>
    </source>
</evidence>
<protein>
    <submittedName>
        <fullName evidence="4">MJ0042 family finger-like domain</fullName>
    </submittedName>
</protein>
<evidence type="ECO:0000259" key="3">
    <source>
        <dbReference type="Pfam" id="PF13719"/>
    </source>
</evidence>
<dbReference type="RefSeq" id="WP_165795043.1">
    <property type="nucleotide sequence ID" value="NZ_PUGF01000024.1"/>
</dbReference>
<keyword evidence="2" id="KW-1133">Transmembrane helix</keyword>
<reference evidence="4 5" key="1">
    <citation type="submission" date="2018-02" db="EMBL/GenBank/DDBJ databases">
        <title>Solimicrobium silvestre gen. nov., sp. nov., isolated from alpine forest soil.</title>
        <authorList>
            <person name="Margesin R."/>
            <person name="Albuquerque L."/>
            <person name="Zhang D.-C."/>
            <person name="Froufe H.J.C."/>
            <person name="Severino R."/>
            <person name="Roxo I."/>
            <person name="Egas C."/>
            <person name="Da Costa M.S."/>
        </authorList>
    </citation>
    <scope>NUCLEOTIDE SEQUENCE [LARGE SCALE GENOMIC DNA]</scope>
    <source>
        <strain evidence="4 5">S20-91</strain>
    </source>
</reference>
<keyword evidence="2" id="KW-0472">Membrane</keyword>
<dbReference type="EMBL" id="PUGF01000024">
    <property type="protein sequence ID" value="PRC91366.1"/>
    <property type="molecule type" value="Genomic_DNA"/>
</dbReference>
<feature type="domain" description="Zinc finger/thioredoxin putative" evidence="3">
    <location>
        <begin position="3"/>
        <end position="38"/>
    </location>
</feature>
<dbReference type="Pfam" id="PF11906">
    <property type="entry name" value="DUF3426"/>
    <property type="match status" value="1"/>
</dbReference>
<dbReference type="InterPro" id="IPR021834">
    <property type="entry name" value="DUF3426"/>
</dbReference>
<proteinExistence type="predicted"/>
<organism evidence="4 5">
    <name type="scientific">Solimicrobium silvestre</name>
    <dbReference type="NCBI Taxonomy" id="2099400"/>
    <lineage>
        <taxon>Bacteria</taxon>
        <taxon>Pseudomonadati</taxon>
        <taxon>Pseudomonadota</taxon>
        <taxon>Betaproteobacteria</taxon>
        <taxon>Burkholderiales</taxon>
        <taxon>Oxalobacteraceae</taxon>
        <taxon>Solimicrobium</taxon>
    </lineage>
</organism>
<sequence>MLLATKCPHCRTTFKVANDQLKLQAGLVRCGVCQQVFNGIEHLAAASNTAVVAEPLKTPEPVTNPVVDKVVVIDDDDDDDEIVNAAADPVTAPTPESDPELDSDPIFEPTSESDLISISTADLDFDLPDTPPTVAVKPFLISSESGSRIEPDLDINFAPPQPQVPVPVPVPVQVPAQTHENAAEGYFKSRSKAEIEAEVQALLDADLLAELEATNSVLLNIQNLPPASSDAKKIAKVEPSFDLPESEPLSETVIPAEFLQHTDLRSHLSDTTSDDFLSQADSTADISPNSGDIAQLSFVRQANAKKRVAWLFSIGTLVLVLLLTGQATYQFRDLIAAVYPPSKATLVTLCQYARCQIQLPAQLDALSYEADELHSLPHENTYEFSLLMRNHSSLPQAWPHIELTLKDAKKQAVLRRVFTPDEYLPNPHDVSTGFPANQEQAIKLYFAVDQVKASDYVVATFYP</sequence>
<dbReference type="InterPro" id="IPR011723">
    <property type="entry name" value="Znf/thioredoxin_put"/>
</dbReference>
<feature type="region of interest" description="Disordered" evidence="1">
    <location>
        <begin position="86"/>
        <end position="110"/>
    </location>
</feature>
<dbReference type="AlphaFoldDB" id="A0A2S9GUN7"/>
<evidence type="ECO:0000256" key="1">
    <source>
        <dbReference type="SAM" id="MobiDB-lite"/>
    </source>
</evidence>
<accession>A0A2S9GUN7</accession>
<dbReference type="Pfam" id="PF13719">
    <property type="entry name" value="Zn_ribbon_5"/>
    <property type="match status" value="1"/>
</dbReference>
<evidence type="ECO:0000313" key="5">
    <source>
        <dbReference type="Proteomes" id="UP000237839"/>
    </source>
</evidence>
<feature type="transmembrane region" description="Helical" evidence="2">
    <location>
        <begin position="308"/>
        <end position="329"/>
    </location>
</feature>
<dbReference type="NCBIfam" id="TIGR02098">
    <property type="entry name" value="MJ0042_CXXC"/>
    <property type="match status" value="1"/>
</dbReference>
<evidence type="ECO:0000313" key="4">
    <source>
        <dbReference type="EMBL" id="PRC91366.1"/>
    </source>
</evidence>
<comment type="caution">
    <text evidence="4">The sequence shown here is derived from an EMBL/GenBank/DDBJ whole genome shotgun (WGS) entry which is preliminary data.</text>
</comment>
<keyword evidence="5" id="KW-1185">Reference proteome</keyword>
<name>A0A2S9GUN7_9BURK</name>
<dbReference type="Proteomes" id="UP000237839">
    <property type="component" value="Unassembled WGS sequence"/>
</dbReference>
<gene>
    <name evidence="4" type="ORF">S2091_3911</name>
</gene>
<keyword evidence="2" id="KW-0812">Transmembrane</keyword>